<protein>
    <submittedName>
        <fullName evidence="6">6-cysteine protein</fullName>
    </submittedName>
</protein>
<feature type="domain" description="DUF7583" evidence="2">
    <location>
        <begin position="332"/>
        <end position="426"/>
    </location>
</feature>
<evidence type="ECO:0000313" key="6">
    <source>
        <dbReference type="WBParaSite" id="SPAL_0000914000.1"/>
    </source>
</evidence>
<proteinExistence type="predicted"/>
<reference evidence="6" key="1">
    <citation type="submission" date="2017-02" db="UniProtKB">
        <authorList>
            <consortium name="WormBaseParasite"/>
        </authorList>
    </citation>
    <scope>IDENTIFICATION</scope>
</reference>
<keyword evidence="5" id="KW-1185">Reference proteome</keyword>
<dbReference type="Pfam" id="PF24490">
    <property type="entry name" value="DUF7585"/>
    <property type="match status" value="1"/>
</dbReference>
<dbReference type="InterPro" id="IPR056005">
    <property type="entry name" value="DUF7583"/>
</dbReference>
<feature type="domain" description="DUF7585" evidence="4">
    <location>
        <begin position="28"/>
        <end position="219"/>
    </location>
</feature>
<evidence type="ECO:0000259" key="3">
    <source>
        <dbReference type="Pfam" id="PF24488"/>
    </source>
</evidence>
<dbReference type="Proteomes" id="UP000046392">
    <property type="component" value="Unplaced"/>
</dbReference>
<sequence length="464" mass="53371">MLSTLYLLVAAMAFMPLLIQAPEPNHRQYFANVPKTVNKTTFPMDLKVNRTSDMVFVKCPGRKYHHRIESDDFTVHDTISDAKFKIIGEKNITIWVPLMKTSSRPERTNCGRLGVNSGGDSYIKYDWIYNVNFKGTLNAKDITVKEKIVNTVEVDHEKCIANGGNTLIFTKKKEGGIMSVKPYPTELESPYVYQMFYYFKIPSENNNYIIEEPCGIYKAYSDSPQIIIPSHETFSNTEESGKIITISIEGAQGAEKNFTVQLQLKDNPNFYRGEKISLTKMRYLEGGPNLINNSKSIITSKFNIKGFELIQMQYVHEGKTNKETITKKYFFGPSSIEMKLDNVTVPYVKGDKYGQPNCSNYFMTIGYLEEIVYNREKYVKGASSTNEKFKKSEDFYFLKENSERKIFLECIYRTPGGKITTRTNFVVKESEKKIETSSNLNINIYNAYNLLLVSSLFIMILRYF</sequence>
<feature type="chain" id="PRO_5005894833" evidence="1">
    <location>
        <begin position="22"/>
        <end position="464"/>
    </location>
</feature>
<feature type="domain" description="DUF7584" evidence="3">
    <location>
        <begin position="223"/>
        <end position="331"/>
    </location>
</feature>
<feature type="signal peptide" evidence="1">
    <location>
        <begin position="1"/>
        <end position="21"/>
    </location>
</feature>
<accession>A0A0N5BTF8</accession>
<dbReference type="Pfam" id="PF24488">
    <property type="entry name" value="DUF7584"/>
    <property type="match status" value="1"/>
</dbReference>
<dbReference type="InterPro" id="IPR056007">
    <property type="entry name" value="DUF7585"/>
</dbReference>
<evidence type="ECO:0000313" key="5">
    <source>
        <dbReference type="Proteomes" id="UP000046392"/>
    </source>
</evidence>
<dbReference type="WBParaSite" id="SPAL_0000914000.1">
    <property type="protein sequence ID" value="SPAL_0000914000.1"/>
    <property type="gene ID" value="SPAL_0000914000"/>
</dbReference>
<evidence type="ECO:0000259" key="4">
    <source>
        <dbReference type="Pfam" id="PF24490"/>
    </source>
</evidence>
<keyword evidence="1" id="KW-0732">Signal</keyword>
<dbReference type="STRING" id="174720.A0A0N5BTF8"/>
<evidence type="ECO:0000256" key="1">
    <source>
        <dbReference type="SAM" id="SignalP"/>
    </source>
</evidence>
<organism evidence="5 6">
    <name type="scientific">Strongyloides papillosus</name>
    <name type="common">Intestinal threadworm</name>
    <dbReference type="NCBI Taxonomy" id="174720"/>
    <lineage>
        <taxon>Eukaryota</taxon>
        <taxon>Metazoa</taxon>
        <taxon>Ecdysozoa</taxon>
        <taxon>Nematoda</taxon>
        <taxon>Chromadorea</taxon>
        <taxon>Rhabditida</taxon>
        <taxon>Tylenchina</taxon>
        <taxon>Panagrolaimomorpha</taxon>
        <taxon>Strongyloidoidea</taxon>
        <taxon>Strongyloididae</taxon>
        <taxon>Strongyloides</taxon>
    </lineage>
</organism>
<dbReference type="Pfam" id="PF24486">
    <property type="entry name" value="DUF7583"/>
    <property type="match status" value="1"/>
</dbReference>
<evidence type="ECO:0000259" key="2">
    <source>
        <dbReference type="Pfam" id="PF24486"/>
    </source>
</evidence>
<name>A0A0N5BTF8_STREA</name>
<dbReference type="InterPro" id="IPR056006">
    <property type="entry name" value="DUF7584"/>
</dbReference>
<dbReference type="AlphaFoldDB" id="A0A0N5BTF8"/>